<keyword evidence="1" id="KW-1133">Transmembrane helix</keyword>
<reference evidence="2 3" key="1">
    <citation type="submission" date="2019-05" db="EMBL/GenBank/DDBJ databases">
        <title>The metagenome of a microbial culture collection derived from dairy environment covers the genomic content of the human microbiome.</title>
        <authorList>
            <person name="Roder T."/>
            <person name="Wuthrich D."/>
            <person name="Sattari Z."/>
            <person name="Von Ah U."/>
            <person name="Bar C."/>
            <person name="Ronchi F."/>
            <person name="Macpherson A.J."/>
            <person name="Ganal-Vonarburg S.C."/>
            <person name="Bruggmann R."/>
            <person name="Vergeres G."/>
        </authorList>
    </citation>
    <scope>NUCLEOTIDE SEQUENCE [LARGE SCALE GENOMIC DNA]</scope>
    <source>
        <strain evidence="2 3">FAM 24227</strain>
    </source>
</reference>
<accession>A0A5R9DY33</accession>
<dbReference type="InterPro" id="IPR007401">
    <property type="entry name" value="DUF454"/>
</dbReference>
<sequence length="135" mass="15717">MKKYIYIICGFITFAIGFIGTILPVLPTTPFLLLAGFFFSRSSERFTNWLQQTKMYQFYVSDYVETKSIPRKKKYKMLVNIVILMGISIYFAPIMFVKIILALLMLGILYVLFLVVPDREESYHCNEKNTSHTGN</sequence>
<dbReference type="GO" id="GO:0005886">
    <property type="term" value="C:plasma membrane"/>
    <property type="evidence" value="ECO:0007669"/>
    <property type="project" value="TreeGrafter"/>
</dbReference>
<dbReference type="Pfam" id="PF04304">
    <property type="entry name" value="DUF454"/>
    <property type="match status" value="1"/>
</dbReference>
<proteinExistence type="predicted"/>
<evidence type="ECO:0000256" key="1">
    <source>
        <dbReference type="SAM" id="Phobius"/>
    </source>
</evidence>
<feature type="transmembrane region" description="Helical" evidence="1">
    <location>
        <begin position="77"/>
        <end position="93"/>
    </location>
</feature>
<name>A0A5R9DY33_9LACT</name>
<dbReference type="EMBL" id="VBSP01000012">
    <property type="protein sequence ID" value="TLQ41707.1"/>
    <property type="molecule type" value="Genomic_DNA"/>
</dbReference>
<feature type="transmembrane region" description="Helical" evidence="1">
    <location>
        <begin position="6"/>
        <end position="39"/>
    </location>
</feature>
<dbReference type="AlphaFoldDB" id="A0A5R9DY33"/>
<organism evidence="2 3">
    <name type="scientific">Ruoffia tabacinasalis</name>
    <dbReference type="NCBI Taxonomy" id="87458"/>
    <lineage>
        <taxon>Bacteria</taxon>
        <taxon>Bacillati</taxon>
        <taxon>Bacillota</taxon>
        <taxon>Bacilli</taxon>
        <taxon>Lactobacillales</taxon>
        <taxon>Aerococcaceae</taxon>
        <taxon>Ruoffia</taxon>
    </lineage>
</organism>
<dbReference type="PANTHER" id="PTHR35813:SF1">
    <property type="entry name" value="INNER MEMBRANE PROTEIN YBAN"/>
    <property type="match status" value="1"/>
</dbReference>
<evidence type="ECO:0000313" key="2">
    <source>
        <dbReference type="EMBL" id="TLQ41707.1"/>
    </source>
</evidence>
<protein>
    <submittedName>
        <fullName evidence="2">DUF454 domain-containing protein</fullName>
    </submittedName>
</protein>
<keyword evidence="1" id="KW-0812">Transmembrane</keyword>
<dbReference type="Proteomes" id="UP000306420">
    <property type="component" value="Unassembled WGS sequence"/>
</dbReference>
<feature type="transmembrane region" description="Helical" evidence="1">
    <location>
        <begin position="99"/>
        <end position="116"/>
    </location>
</feature>
<dbReference type="RefSeq" id="WP_138404305.1">
    <property type="nucleotide sequence ID" value="NZ_VBSP01000012.1"/>
</dbReference>
<evidence type="ECO:0000313" key="3">
    <source>
        <dbReference type="Proteomes" id="UP000306420"/>
    </source>
</evidence>
<dbReference type="PIRSF" id="PIRSF016789">
    <property type="entry name" value="DUF454"/>
    <property type="match status" value="1"/>
</dbReference>
<keyword evidence="1" id="KW-0472">Membrane</keyword>
<dbReference type="OrthoDB" id="5690292at2"/>
<dbReference type="PANTHER" id="PTHR35813">
    <property type="entry name" value="INNER MEMBRANE PROTEIN YBAN"/>
    <property type="match status" value="1"/>
</dbReference>
<gene>
    <name evidence="2" type="ORF">FEZ33_04860</name>
</gene>
<comment type="caution">
    <text evidence="2">The sequence shown here is derived from an EMBL/GenBank/DDBJ whole genome shotgun (WGS) entry which is preliminary data.</text>
</comment>